<protein>
    <submittedName>
        <fullName evidence="6">Flagellar hook-associated protein 3</fullName>
    </submittedName>
</protein>
<gene>
    <name evidence="6" type="ORF">HMPREF1092_01518</name>
</gene>
<evidence type="ECO:0000259" key="5">
    <source>
        <dbReference type="Pfam" id="PF00700"/>
    </source>
</evidence>
<dbReference type="GO" id="GO:0005198">
    <property type="term" value="F:structural molecule activity"/>
    <property type="evidence" value="ECO:0007669"/>
    <property type="project" value="InterPro"/>
</dbReference>
<sequence>MRITNTMMANNYLRDMRKNLNNLNTLNGQLTSGKEIRRPSDNPFKVARSMQLHTDINANKQYNNNITDTINFLDATDTALNQLTNVMQRTRELMVSAGNAAYGEDERKAIQEEIKQQTREISQILNTNFDGKYIFGGTKGTSKPTDVQNEELVFVDKAGAKINIPNGDQNQIKMLSSDLVVEISQGVKIEYNVTAMEIVNFKSKEGKEIDFSFLMKDIQYNLKSEDEKDMDKVIGENLRDLDSVISNLMQIRGEVGAMQNRMESALEKNKDENLNMKELLSNNEDIDITEKTMEAAMAETVYIAALQTSAKVLPPTLMDYLR</sequence>
<dbReference type="PANTHER" id="PTHR42792">
    <property type="entry name" value="FLAGELLIN"/>
    <property type="match status" value="1"/>
</dbReference>
<organism evidence="6 7">
    <name type="scientific">Clostridium thermobutyricum</name>
    <dbReference type="NCBI Taxonomy" id="29372"/>
    <lineage>
        <taxon>Bacteria</taxon>
        <taxon>Bacillati</taxon>
        <taxon>Bacillota</taxon>
        <taxon>Clostridia</taxon>
        <taxon>Eubacteriales</taxon>
        <taxon>Clostridiaceae</taxon>
        <taxon>Clostridium</taxon>
    </lineage>
</organism>
<feature type="domain" description="Flagellin N-terminal" evidence="4">
    <location>
        <begin position="3"/>
        <end position="138"/>
    </location>
</feature>
<feature type="domain" description="Flagellin C-terminal" evidence="5">
    <location>
        <begin position="241"/>
        <end position="308"/>
    </location>
</feature>
<dbReference type="RefSeq" id="WP_002598019.1">
    <property type="nucleotide sequence ID" value="NZ_KB850956.1"/>
</dbReference>
<dbReference type="InterPro" id="IPR013384">
    <property type="entry name" value="Flagell_FlgL"/>
</dbReference>
<keyword evidence="7" id="KW-1185">Reference proteome</keyword>
<dbReference type="Proteomes" id="UP000013097">
    <property type="component" value="Unassembled WGS sequence"/>
</dbReference>
<dbReference type="Pfam" id="PF00669">
    <property type="entry name" value="Flagellin_N"/>
    <property type="match status" value="1"/>
</dbReference>
<comment type="caution">
    <text evidence="6">The sequence shown here is derived from an EMBL/GenBank/DDBJ whole genome shotgun (WGS) entry which is preliminary data.</text>
</comment>
<dbReference type="GO" id="GO:0009424">
    <property type="term" value="C:bacterial-type flagellum hook"/>
    <property type="evidence" value="ECO:0007669"/>
    <property type="project" value="InterPro"/>
</dbReference>
<reference evidence="6 7" key="1">
    <citation type="submission" date="2013-01" db="EMBL/GenBank/DDBJ databases">
        <title>The Genome Sequence of Clostridium colicanis 209318.</title>
        <authorList>
            <consortium name="The Broad Institute Genome Sequencing Platform"/>
            <person name="Earl A."/>
            <person name="Ward D."/>
            <person name="Feldgarden M."/>
            <person name="Gevers D."/>
            <person name="Courvalin P."/>
            <person name="Lambert T."/>
            <person name="Walker B."/>
            <person name="Young S.K."/>
            <person name="Zeng Q."/>
            <person name="Gargeya S."/>
            <person name="Fitzgerald M."/>
            <person name="Haas B."/>
            <person name="Abouelleil A."/>
            <person name="Alvarado L."/>
            <person name="Arachchi H.M."/>
            <person name="Berlin A.M."/>
            <person name="Chapman S.B."/>
            <person name="Dewar J."/>
            <person name="Goldberg J."/>
            <person name="Griggs A."/>
            <person name="Gujja S."/>
            <person name="Hansen M."/>
            <person name="Howarth C."/>
            <person name="Imamovic A."/>
            <person name="Larimer J."/>
            <person name="McCowan C."/>
            <person name="Murphy C."/>
            <person name="Neiman D."/>
            <person name="Pearson M."/>
            <person name="Priest M."/>
            <person name="Roberts A."/>
            <person name="Saif S."/>
            <person name="Shea T."/>
            <person name="Sisk P."/>
            <person name="Sykes S."/>
            <person name="Wortman J."/>
            <person name="Nusbaum C."/>
            <person name="Birren B."/>
        </authorList>
    </citation>
    <scope>NUCLEOTIDE SEQUENCE [LARGE SCALE GENOMIC DNA]</scope>
    <source>
        <strain evidence="6 7">209318</strain>
    </source>
</reference>
<dbReference type="GO" id="GO:0071973">
    <property type="term" value="P:bacterial-type flagellum-dependent cell motility"/>
    <property type="evidence" value="ECO:0007669"/>
    <property type="project" value="InterPro"/>
</dbReference>
<comment type="similarity">
    <text evidence="2">Belongs to the bacterial flagellin family.</text>
</comment>
<dbReference type="eggNOG" id="COG1344">
    <property type="taxonomic scope" value="Bacteria"/>
</dbReference>
<dbReference type="Pfam" id="PF00700">
    <property type="entry name" value="Flagellin_C"/>
    <property type="match status" value="1"/>
</dbReference>
<dbReference type="AlphaFoldDB" id="N9XRH1"/>
<dbReference type="PRINTS" id="PR00207">
    <property type="entry name" value="FLAGELLIN"/>
</dbReference>
<keyword evidence="3" id="KW-0975">Bacterial flagellum</keyword>
<evidence type="ECO:0000313" key="7">
    <source>
        <dbReference type="Proteomes" id="UP000013097"/>
    </source>
</evidence>
<dbReference type="Gene3D" id="1.20.1330.10">
    <property type="entry name" value="f41 fragment of flagellin, N-terminal domain"/>
    <property type="match status" value="1"/>
</dbReference>
<dbReference type="InterPro" id="IPR046358">
    <property type="entry name" value="Flagellin_C"/>
</dbReference>
<proteinExistence type="inferred from homology"/>
<keyword evidence="6" id="KW-0966">Cell projection</keyword>
<dbReference type="PANTHER" id="PTHR42792:SF1">
    <property type="entry name" value="FLAGELLAR HOOK-ASSOCIATED PROTEIN 3"/>
    <property type="match status" value="1"/>
</dbReference>
<keyword evidence="6" id="KW-0282">Flagellum</keyword>
<dbReference type="InterPro" id="IPR001492">
    <property type="entry name" value="Flagellin"/>
</dbReference>
<dbReference type="NCBIfam" id="TIGR02550">
    <property type="entry name" value="flagell_flgL"/>
    <property type="match status" value="1"/>
</dbReference>
<accession>N9XRH1</accession>
<dbReference type="EMBL" id="AGYT01000008">
    <property type="protein sequence ID" value="ENZ02283.1"/>
    <property type="molecule type" value="Genomic_DNA"/>
</dbReference>
<dbReference type="SUPFAM" id="SSF64518">
    <property type="entry name" value="Phase 1 flagellin"/>
    <property type="match status" value="1"/>
</dbReference>
<evidence type="ECO:0000313" key="6">
    <source>
        <dbReference type="EMBL" id="ENZ02283.1"/>
    </source>
</evidence>
<keyword evidence="6" id="KW-0969">Cilium</keyword>
<evidence type="ECO:0000259" key="4">
    <source>
        <dbReference type="Pfam" id="PF00669"/>
    </source>
</evidence>
<evidence type="ECO:0000256" key="1">
    <source>
        <dbReference type="ARBA" id="ARBA00004365"/>
    </source>
</evidence>
<evidence type="ECO:0000256" key="3">
    <source>
        <dbReference type="ARBA" id="ARBA00023143"/>
    </source>
</evidence>
<dbReference type="InterPro" id="IPR001029">
    <property type="entry name" value="Flagellin_N"/>
</dbReference>
<evidence type="ECO:0000256" key="2">
    <source>
        <dbReference type="ARBA" id="ARBA00005709"/>
    </source>
</evidence>
<dbReference type="PATRIC" id="fig|999411.4.peg.1494"/>
<comment type="subcellular location">
    <subcellularLocation>
        <location evidence="1">Bacterial flagellum</location>
    </subcellularLocation>
</comment>
<name>N9XRH1_9CLOT</name>
<dbReference type="HOGENOM" id="CLU_024437_2_1_9"/>